<comment type="similarity">
    <text evidence="5">Belongs to the class VI-like SAM-binding methyltransferase superfamily. Isoprenylcysteine carboxyl methyltransferase family.</text>
</comment>
<dbReference type="PANTHER" id="PTHR12714:SF9">
    <property type="entry name" value="PROTEIN-S-ISOPRENYLCYSTEINE O-METHYLTRANSFERASE"/>
    <property type="match status" value="1"/>
</dbReference>
<evidence type="ECO:0000313" key="7">
    <source>
        <dbReference type="Proteomes" id="UP000462212"/>
    </source>
</evidence>
<keyword evidence="3 5" id="KW-1133">Transmembrane helix</keyword>
<dbReference type="Proteomes" id="UP000462212">
    <property type="component" value="Unassembled WGS sequence"/>
</dbReference>
<dbReference type="OrthoDB" id="422086at2759"/>
<feature type="transmembrane region" description="Helical" evidence="5">
    <location>
        <begin position="45"/>
        <end position="67"/>
    </location>
</feature>
<keyword evidence="5" id="KW-0949">S-adenosyl-L-methionine</keyword>
<name>A0A8H8S143_9HELO</name>
<evidence type="ECO:0000256" key="5">
    <source>
        <dbReference type="RuleBase" id="RU362022"/>
    </source>
</evidence>
<dbReference type="PANTHER" id="PTHR12714">
    <property type="entry name" value="PROTEIN-S ISOPRENYLCYSTEINE O-METHYLTRANSFERASE"/>
    <property type="match status" value="1"/>
</dbReference>
<keyword evidence="2 5" id="KW-0812">Transmembrane</keyword>
<evidence type="ECO:0000256" key="2">
    <source>
        <dbReference type="ARBA" id="ARBA00022692"/>
    </source>
</evidence>
<feature type="transmembrane region" description="Helical" evidence="5">
    <location>
        <begin position="87"/>
        <end position="113"/>
    </location>
</feature>
<dbReference type="GO" id="GO:0032259">
    <property type="term" value="P:methylation"/>
    <property type="evidence" value="ECO:0007669"/>
    <property type="project" value="UniProtKB-KW"/>
</dbReference>
<sequence>MDLPTILFAIAILLATCLSCLVYIPPNPNPTGPQVKDGASVLTSGLFLLPWLATTTSIGAYHSYLVLFPPITSTILCPYHDHLNPSLFTWNLHTILCLVCILTFASLRLLSFTHLGPNFTYRIARPKKLITTGIYHYVQHPSYIALVGVVVANGLLVDRPDGIPACWLGNTWIESHAWMILGCGVVVGMGLLMIRIRDEEQMLEDSFGKEWEVWHAKTARFIPARLFSGFGTENSMSIHASVTLLKAIVRVASHWQLVL</sequence>
<keyword evidence="5" id="KW-0808">Transferase</keyword>
<keyword evidence="5" id="KW-0256">Endoplasmic reticulum</keyword>
<dbReference type="Pfam" id="PF04140">
    <property type="entry name" value="ICMT"/>
    <property type="match status" value="1"/>
</dbReference>
<comment type="catalytic activity">
    <reaction evidence="5">
        <text>[protein]-C-terminal S-[(2E,6E)-farnesyl]-L-cysteine + S-adenosyl-L-methionine = [protein]-C-terminal S-[(2E,6E)-farnesyl]-L-cysteine methyl ester + S-adenosyl-L-homocysteine</text>
        <dbReference type="Rhea" id="RHEA:21672"/>
        <dbReference type="Rhea" id="RHEA-COMP:12125"/>
        <dbReference type="Rhea" id="RHEA-COMP:12126"/>
        <dbReference type="ChEBI" id="CHEBI:57856"/>
        <dbReference type="ChEBI" id="CHEBI:59789"/>
        <dbReference type="ChEBI" id="CHEBI:90510"/>
        <dbReference type="ChEBI" id="CHEBI:90511"/>
        <dbReference type="EC" id="2.1.1.100"/>
    </reaction>
</comment>
<dbReference type="EC" id="2.1.1.100" evidence="5"/>
<feature type="transmembrane region" description="Helical" evidence="5">
    <location>
        <begin position="6"/>
        <end position="24"/>
    </location>
</feature>
<dbReference type="EMBL" id="QGMJ01000005">
    <property type="protein sequence ID" value="TVY45860.1"/>
    <property type="molecule type" value="Genomic_DNA"/>
</dbReference>
<dbReference type="GO" id="GO:0005789">
    <property type="term" value="C:endoplasmic reticulum membrane"/>
    <property type="evidence" value="ECO:0007669"/>
    <property type="project" value="UniProtKB-SubCell"/>
</dbReference>
<protein>
    <recommendedName>
        <fullName evidence="5">Protein-S-isoprenylcysteine O-methyltransferase</fullName>
        <ecNumber evidence="5">2.1.1.100</ecNumber>
    </recommendedName>
</protein>
<comment type="caution">
    <text evidence="6">The sequence shown here is derived from an EMBL/GenBank/DDBJ whole genome shotgun (WGS) entry which is preliminary data.</text>
</comment>
<keyword evidence="5" id="KW-0489">Methyltransferase</keyword>
<reference evidence="6 7" key="1">
    <citation type="submission" date="2018-05" db="EMBL/GenBank/DDBJ databases">
        <title>Genome sequencing and assembly of the regulated plant pathogen Lachnellula willkommii and related sister species for the development of diagnostic species identification markers.</title>
        <authorList>
            <person name="Giroux E."/>
            <person name="Bilodeau G."/>
        </authorList>
    </citation>
    <scope>NUCLEOTIDE SEQUENCE [LARGE SCALE GENOMIC DNA]</scope>
    <source>
        <strain evidence="6 7">CBS 197.66</strain>
    </source>
</reference>
<dbReference type="InterPro" id="IPR007269">
    <property type="entry name" value="ICMT_MeTrfase"/>
</dbReference>
<evidence type="ECO:0000313" key="6">
    <source>
        <dbReference type="EMBL" id="TVY45860.1"/>
    </source>
</evidence>
<dbReference type="Gene3D" id="1.20.120.1630">
    <property type="match status" value="1"/>
</dbReference>
<keyword evidence="4 5" id="KW-0472">Membrane</keyword>
<comment type="subcellular location">
    <subcellularLocation>
        <location evidence="5">Endoplasmic reticulum membrane</location>
        <topology evidence="5">Multi-pass membrane protein</topology>
    </subcellularLocation>
    <subcellularLocation>
        <location evidence="1">Membrane</location>
        <topology evidence="1">Multi-pass membrane protein</topology>
    </subcellularLocation>
</comment>
<dbReference type="GO" id="GO:0004671">
    <property type="term" value="F:protein C-terminal S-isoprenylcysteine carboxyl O-methyltransferase activity"/>
    <property type="evidence" value="ECO:0007669"/>
    <property type="project" value="UniProtKB-EC"/>
</dbReference>
<proteinExistence type="inferred from homology"/>
<evidence type="ECO:0000256" key="1">
    <source>
        <dbReference type="ARBA" id="ARBA00004141"/>
    </source>
</evidence>
<evidence type="ECO:0000256" key="3">
    <source>
        <dbReference type="ARBA" id="ARBA00022989"/>
    </source>
</evidence>
<gene>
    <name evidence="6" type="ORF">LSUB1_G000088</name>
</gene>
<feature type="transmembrane region" description="Helical" evidence="5">
    <location>
        <begin position="134"/>
        <end position="156"/>
    </location>
</feature>
<feature type="transmembrane region" description="Helical" evidence="5">
    <location>
        <begin position="176"/>
        <end position="194"/>
    </location>
</feature>
<keyword evidence="7" id="KW-1185">Reference proteome</keyword>
<organism evidence="6 7">
    <name type="scientific">Lachnellula subtilissima</name>
    <dbReference type="NCBI Taxonomy" id="602034"/>
    <lineage>
        <taxon>Eukaryota</taxon>
        <taxon>Fungi</taxon>
        <taxon>Dikarya</taxon>
        <taxon>Ascomycota</taxon>
        <taxon>Pezizomycotina</taxon>
        <taxon>Leotiomycetes</taxon>
        <taxon>Helotiales</taxon>
        <taxon>Lachnaceae</taxon>
        <taxon>Lachnellula</taxon>
    </lineage>
</organism>
<dbReference type="AlphaFoldDB" id="A0A8H8S143"/>
<evidence type="ECO:0000256" key="4">
    <source>
        <dbReference type="ARBA" id="ARBA00023136"/>
    </source>
</evidence>
<accession>A0A8H8S143</accession>